<evidence type="ECO:0000313" key="3">
    <source>
        <dbReference type="EMBL" id="XBX80733.1"/>
    </source>
</evidence>
<feature type="compositionally biased region" description="Low complexity" evidence="1">
    <location>
        <begin position="166"/>
        <end position="176"/>
    </location>
</feature>
<dbReference type="Gene3D" id="1.10.10.10">
    <property type="entry name" value="Winged helix-like DNA-binding domain superfamily/Winged helix DNA-binding domain"/>
    <property type="match status" value="1"/>
</dbReference>
<feature type="domain" description="Transcription regulator PadR N-terminal" evidence="2">
    <location>
        <begin position="7"/>
        <end position="75"/>
    </location>
</feature>
<sequence length="214" mass="22351">MAVRDTLLVLLTAGPAYGFQLHGELTRRTGGRRVVNVGQTYATLDRLTARKLIESAGTTDDGLPLHGLTDAGRTEALAWLDGADAAGADPWDETVDRVLVAASLPGIDADDVVGAERRRWEERLAEASARATEAAADPAAALSRLAAHAEQERARAALAWIGAVAEATPEPFAPAAERPRRGRRPGSRAPAQEDAGTEGTTSPDGPADDQSTSA</sequence>
<dbReference type="AlphaFoldDB" id="A0AAU7W4S1"/>
<accession>A0AAU7W4S1</accession>
<evidence type="ECO:0000259" key="2">
    <source>
        <dbReference type="Pfam" id="PF03551"/>
    </source>
</evidence>
<organism evidence="3">
    <name type="scientific">Agromyces sp. G08B096</name>
    <dbReference type="NCBI Taxonomy" id="3156399"/>
    <lineage>
        <taxon>Bacteria</taxon>
        <taxon>Bacillati</taxon>
        <taxon>Actinomycetota</taxon>
        <taxon>Actinomycetes</taxon>
        <taxon>Micrococcales</taxon>
        <taxon>Microbacteriaceae</taxon>
        <taxon>Agromyces</taxon>
    </lineage>
</organism>
<dbReference type="InterPro" id="IPR036388">
    <property type="entry name" value="WH-like_DNA-bd_sf"/>
</dbReference>
<dbReference type="InterPro" id="IPR005149">
    <property type="entry name" value="Tscrpt_reg_PadR_N"/>
</dbReference>
<feature type="compositionally biased region" description="Polar residues" evidence="1">
    <location>
        <begin position="198"/>
        <end position="214"/>
    </location>
</feature>
<dbReference type="RefSeq" id="WP_350346759.1">
    <property type="nucleotide sequence ID" value="NZ_CP158374.1"/>
</dbReference>
<dbReference type="SUPFAM" id="SSF46785">
    <property type="entry name" value="Winged helix' DNA-binding domain"/>
    <property type="match status" value="1"/>
</dbReference>
<dbReference type="EMBL" id="CP158374">
    <property type="protein sequence ID" value="XBX80733.1"/>
    <property type="molecule type" value="Genomic_DNA"/>
</dbReference>
<evidence type="ECO:0000256" key="1">
    <source>
        <dbReference type="SAM" id="MobiDB-lite"/>
    </source>
</evidence>
<dbReference type="Pfam" id="PF03551">
    <property type="entry name" value="PadR"/>
    <property type="match status" value="1"/>
</dbReference>
<name>A0AAU7W4S1_9MICO</name>
<gene>
    <name evidence="3" type="ORF">ABIQ69_08860</name>
</gene>
<feature type="region of interest" description="Disordered" evidence="1">
    <location>
        <begin position="166"/>
        <end position="214"/>
    </location>
</feature>
<dbReference type="InterPro" id="IPR036390">
    <property type="entry name" value="WH_DNA-bd_sf"/>
</dbReference>
<proteinExistence type="predicted"/>
<reference evidence="3" key="1">
    <citation type="submission" date="2024-05" db="EMBL/GenBank/DDBJ databases">
        <authorList>
            <person name="Yu L."/>
        </authorList>
    </citation>
    <scope>NUCLEOTIDE SEQUENCE</scope>
    <source>
        <strain evidence="3">G08B096</strain>
    </source>
</reference>
<protein>
    <submittedName>
        <fullName evidence="3">Helix-turn-helix transcriptional regulator</fullName>
    </submittedName>
</protein>